<dbReference type="AlphaFoldDB" id="A0A4R6PYA7"/>
<dbReference type="InterPro" id="IPR000878">
    <property type="entry name" value="4pyrrol_Mease"/>
</dbReference>
<organism evidence="7 8">
    <name type="scientific">Aminicella lysinilytica</name>
    <dbReference type="NCBI Taxonomy" id="433323"/>
    <lineage>
        <taxon>Bacteria</taxon>
        <taxon>Bacillati</taxon>
        <taxon>Bacillota</taxon>
        <taxon>Clostridia</taxon>
        <taxon>Peptostreptococcales</taxon>
        <taxon>Anaerovoracaceae</taxon>
        <taxon>Aminicella</taxon>
    </lineage>
</organism>
<dbReference type="GO" id="GO:0008168">
    <property type="term" value="F:methyltransferase activity"/>
    <property type="evidence" value="ECO:0007669"/>
    <property type="project" value="UniProtKB-KW"/>
</dbReference>
<dbReference type="Gene3D" id="3.30.950.10">
    <property type="entry name" value="Methyltransferase, Cobalt-precorrin-4 Transmethylase, Domain 2"/>
    <property type="match status" value="1"/>
</dbReference>
<reference evidence="7 8" key="1">
    <citation type="submission" date="2019-03" db="EMBL/GenBank/DDBJ databases">
        <title>Genomic Encyclopedia of Type Strains, Phase IV (KMG-IV): sequencing the most valuable type-strain genomes for metagenomic binning, comparative biology and taxonomic classification.</title>
        <authorList>
            <person name="Goeker M."/>
        </authorList>
    </citation>
    <scope>NUCLEOTIDE SEQUENCE [LARGE SCALE GENOMIC DNA]</scope>
    <source>
        <strain evidence="7 8">DSM 28287</strain>
    </source>
</reference>
<accession>A0A4R6PYA7</accession>
<comment type="pathway">
    <text evidence="1">Cofactor biosynthesis; adenosylcobalamin biosynthesis.</text>
</comment>
<sequence>MEKKIFVVGIGPGNSEYMTPQARQAIADSDVVVGYDLYVELVKDLCQGKVVKSTAMKKEVDRCKLALDSALAGNKVAFVCSGDAGVYGMAGVMSEVAADHPQVEIVTVPGITAACSGAAVLGAPLIHDFAVISLSDLLTPWRDIEKRLDLAAQADFVICIYNPKSKKRHDYIDKAANIVSRSRGWDTACGYVKNIGRQGEQGVVCTLKDLIENDDIDMFTTVFIGKSTTRVINGKLVTPRGYRNV</sequence>
<evidence type="ECO:0000256" key="1">
    <source>
        <dbReference type="ARBA" id="ARBA00004953"/>
    </source>
</evidence>
<dbReference type="PANTHER" id="PTHR47036">
    <property type="entry name" value="COBALT-FACTOR III C(17)-METHYLTRANSFERASE-RELATED"/>
    <property type="match status" value="1"/>
</dbReference>
<gene>
    <name evidence="7" type="ORF">EV211_12811</name>
</gene>
<evidence type="ECO:0000313" key="8">
    <source>
        <dbReference type="Proteomes" id="UP000295500"/>
    </source>
</evidence>
<dbReference type="CDD" id="cd11646">
    <property type="entry name" value="Precorrin_3B_C17_MT"/>
    <property type="match status" value="1"/>
</dbReference>
<protein>
    <submittedName>
        <fullName evidence="7">Precorrin-3B C17-methyltransferase</fullName>
    </submittedName>
</protein>
<dbReference type="OrthoDB" id="9772960at2"/>
<evidence type="ECO:0000256" key="3">
    <source>
        <dbReference type="ARBA" id="ARBA00022603"/>
    </source>
</evidence>
<dbReference type="InterPro" id="IPR006363">
    <property type="entry name" value="Cbl_synth_CobJ/CibH_dom"/>
</dbReference>
<name>A0A4R6PYA7_9FIRM</name>
<comment type="caution">
    <text evidence="7">The sequence shown here is derived from an EMBL/GenBank/DDBJ whole genome shotgun (WGS) entry which is preliminary data.</text>
</comment>
<keyword evidence="8" id="KW-1185">Reference proteome</keyword>
<evidence type="ECO:0000259" key="6">
    <source>
        <dbReference type="Pfam" id="PF00590"/>
    </source>
</evidence>
<feature type="domain" description="Tetrapyrrole methylase" evidence="6">
    <location>
        <begin position="4"/>
        <end position="210"/>
    </location>
</feature>
<keyword evidence="3 7" id="KW-0489">Methyltransferase</keyword>
<dbReference type="SUPFAM" id="SSF53790">
    <property type="entry name" value="Tetrapyrrole methylase"/>
    <property type="match status" value="1"/>
</dbReference>
<dbReference type="Pfam" id="PF00590">
    <property type="entry name" value="TP_methylase"/>
    <property type="match status" value="1"/>
</dbReference>
<keyword evidence="5" id="KW-0949">S-adenosyl-L-methionine</keyword>
<dbReference type="Gene3D" id="3.40.1010.10">
    <property type="entry name" value="Cobalt-precorrin-4 Transmethylase, Domain 1"/>
    <property type="match status" value="1"/>
</dbReference>
<dbReference type="InterPro" id="IPR035996">
    <property type="entry name" value="4pyrrol_Methylase_sf"/>
</dbReference>
<evidence type="ECO:0000256" key="5">
    <source>
        <dbReference type="ARBA" id="ARBA00022691"/>
    </source>
</evidence>
<dbReference type="PANTHER" id="PTHR47036:SF1">
    <property type="entry name" value="COBALT-FACTOR III C(17)-METHYLTRANSFERASE-RELATED"/>
    <property type="match status" value="1"/>
</dbReference>
<dbReference type="Proteomes" id="UP000295500">
    <property type="component" value="Unassembled WGS sequence"/>
</dbReference>
<dbReference type="InterPro" id="IPR014776">
    <property type="entry name" value="4pyrrole_Mease_sub2"/>
</dbReference>
<evidence type="ECO:0000256" key="4">
    <source>
        <dbReference type="ARBA" id="ARBA00022679"/>
    </source>
</evidence>
<evidence type="ECO:0000313" key="7">
    <source>
        <dbReference type="EMBL" id="TDP51953.1"/>
    </source>
</evidence>
<keyword evidence="4 7" id="KW-0808">Transferase</keyword>
<dbReference type="RefSeq" id="WP_133528867.1">
    <property type="nucleotide sequence ID" value="NZ_CALCQM010000096.1"/>
</dbReference>
<dbReference type="NCBIfam" id="TIGR01466">
    <property type="entry name" value="cobJ_cbiH"/>
    <property type="match status" value="1"/>
</dbReference>
<dbReference type="UniPathway" id="UPA00148"/>
<evidence type="ECO:0000256" key="2">
    <source>
        <dbReference type="ARBA" id="ARBA00022573"/>
    </source>
</evidence>
<dbReference type="GO" id="GO:0009236">
    <property type="term" value="P:cobalamin biosynthetic process"/>
    <property type="evidence" value="ECO:0007669"/>
    <property type="project" value="UniProtKB-UniPathway"/>
</dbReference>
<dbReference type="InterPro" id="IPR014777">
    <property type="entry name" value="4pyrrole_Mease_sub1"/>
</dbReference>
<proteinExistence type="predicted"/>
<dbReference type="InterPro" id="IPR051810">
    <property type="entry name" value="Precorrin_MeTrfase"/>
</dbReference>
<keyword evidence="2" id="KW-0169">Cobalamin biosynthesis</keyword>
<dbReference type="EMBL" id="SNXO01000028">
    <property type="protein sequence ID" value="TDP51953.1"/>
    <property type="molecule type" value="Genomic_DNA"/>
</dbReference>
<dbReference type="GO" id="GO:0032259">
    <property type="term" value="P:methylation"/>
    <property type="evidence" value="ECO:0007669"/>
    <property type="project" value="UniProtKB-KW"/>
</dbReference>